<dbReference type="EMBL" id="QZAA01000231">
    <property type="protein sequence ID" value="RQD73899.1"/>
    <property type="molecule type" value="Genomic_DNA"/>
</dbReference>
<dbReference type="Proteomes" id="UP000285138">
    <property type="component" value="Unassembled WGS sequence"/>
</dbReference>
<dbReference type="AlphaFoldDB" id="A0A424YAZ9"/>
<accession>A0A424YAZ9</accession>
<sequence>MKKILLAGFFIIMALALFLFYGKISHLPWEGLPGTQPREIWVQETGGGEIIASGEREGLILVGRKNQGFSLSALDYQGNNVWEKSSYQEGWISLGEEYWSAAEYDRGSVEIFDYQGSRVNQVRVPSDFKEIWVGPAGEVISLHPLSSRGENLENFYGERLLVSSPGGRTLFNQAFPGQGFLEVKIIPGREILILNMAEVYPQAKSKIKFMTLKGETLMEIESGEMFLTPRLCLQEERVFLAARNEFYVYSFTGEELASKFMDFEIADLLLTGQGEVVVLSSSGPPSLGNILLKGINRKGQITWEKKVPGAYQQSQERPDGGFYLLTGDHLYLFYPQGETYHYFSREGGKEFYPLGGETFFTYDGQKLKAYHWPLSPEEKERAW</sequence>
<evidence type="ECO:0000313" key="2">
    <source>
        <dbReference type="Proteomes" id="UP000285138"/>
    </source>
</evidence>
<evidence type="ECO:0008006" key="3">
    <source>
        <dbReference type="Google" id="ProtNLM"/>
    </source>
</evidence>
<organism evidence="1 2">
    <name type="scientific">Candidatus Syntrophonatronum acetioxidans</name>
    <dbReference type="NCBI Taxonomy" id="1795816"/>
    <lineage>
        <taxon>Bacteria</taxon>
        <taxon>Bacillati</taxon>
        <taxon>Bacillota</taxon>
        <taxon>Clostridia</taxon>
        <taxon>Eubacteriales</taxon>
        <taxon>Syntrophomonadaceae</taxon>
        <taxon>Candidatus Syntrophonatronum</taxon>
    </lineage>
</organism>
<evidence type="ECO:0000313" key="1">
    <source>
        <dbReference type="EMBL" id="RQD73899.1"/>
    </source>
</evidence>
<comment type="caution">
    <text evidence="1">The sequence shown here is derived from an EMBL/GenBank/DDBJ whole genome shotgun (WGS) entry which is preliminary data.</text>
</comment>
<protein>
    <recommendedName>
        <fullName evidence="3">WD40 repeat domain-containing protein</fullName>
    </recommendedName>
</protein>
<gene>
    <name evidence="1" type="ORF">D5R97_08500</name>
</gene>
<proteinExistence type="predicted"/>
<name>A0A424YAZ9_9FIRM</name>
<reference evidence="1 2" key="1">
    <citation type="submission" date="2018-08" db="EMBL/GenBank/DDBJ databases">
        <title>The metabolism and importance of syntrophic acetate oxidation coupled to methane or sulfide production in haloalkaline environments.</title>
        <authorList>
            <person name="Timmers P.H.A."/>
            <person name="Vavourakis C.D."/>
            <person name="Sorokin D.Y."/>
            <person name="Sinninghe Damste J.S."/>
            <person name="Muyzer G."/>
            <person name="Stams A.J.M."/>
            <person name="Plugge C.M."/>
        </authorList>
    </citation>
    <scope>NUCLEOTIDE SEQUENCE [LARGE SCALE GENOMIC DNA]</scope>
    <source>
        <strain evidence="1">MSAO_Bac1</strain>
    </source>
</reference>